<protein>
    <recommendedName>
        <fullName evidence="8">BLOC-1-related complex subunit 8</fullName>
    </recommendedName>
</protein>
<organism evidence="6 7">
    <name type="scientific">Schistosoma mekongi</name>
    <name type="common">Parasitic worm</name>
    <dbReference type="NCBI Taxonomy" id="38744"/>
    <lineage>
        <taxon>Eukaryota</taxon>
        <taxon>Metazoa</taxon>
        <taxon>Spiralia</taxon>
        <taxon>Lophotrochozoa</taxon>
        <taxon>Platyhelminthes</taxon>
        <taxon>Trematoda</taxon>
        <taxon>Digenea</taxon>
        <taxon>Strigeidida</taxon>
        <taxon>Schistosomatoidea</taxon>
        <taxon>Schistosomatidae</taxon>
        <taxon>Schistosoma</taxon>
    </lineage>
</organism>
<sequence>MEKGVNFLLNKKDQSLNKTNGANEVICQRVIETTSDLLTSFANEPSLAYFHIQEHIRKSTPEMLKYQSKIGHLDSQLRGFCYDLDYAIDNVKSITKATTHFSRINELLKSSLFAKLQLDYARMNAPPIEVGIDLASWDLNDEELLSLIHKETRGQKLSRQYNQDVTATDPSSGNNNKYAETSTNSGALSHISSTMSTAAVQVRDHAVNLTRRVLWTQSADVSYTVTSPRTPECKITYSPSSFDSKHEFLEAEHQ</sequence>
<dbReference type="PANTHER" id="PTHR21146:SF0">
    <property type="entry name" value="BLOC-1-RELATED COMPLEX SUBUNIT 8"/>
    <property type="match status" value="1"/>
</dbReference>
<dbReference type="GO" id="GO:0005765">
    <property type="term" value="C:lysosomal membrane"/>
    <property type="evidence" value="ECO:0007669"/>
    <property type="project" value="UniProtKB-SubCell"/>
</dbReference>
<keyword evidence="4" id="KW-0458">Lysosome</keyword>
<evidence type="ECO:0000256" key="2">
    <source>
        <dbReference type="ARBA" id="ARBA00010463"/>
    </source>
</evidence>
<proteinExistence type="inferred from homology"/>
<feature type="region of interest" description="Disordered" evidence="5">
    <location>
        <begin position="158"/>
        <end position="185"/>
    </location>
</feature>
<keyword evidence="3" id="KW-0472">Membrane</keyword>
<keyword evidence="7" id="KW-1185">Reference proteome</keyword>
<dbReference type="PANTHER" id="PTHR21146">
    <property type="entry name" value="MEF2B PROTEIN"/>
    <property type="match status" value="1"/>
</dbReference>
<dbReference type="GO" id="GO:0099078">
    <property type="term" value="C:BORC complex"/>
    <property type="evidence" value="ECO:0007669"/>
    <property type="project" value="TreeGrafter"/>
</dbReference>
<evidence type="ECO:0000256" key="1">
    <source>
        <dbReference type="ARBA" id="ARBA00004656"/>
    </source>
</evidence>
<dbReference type="EMBL" id="JALJAT010000008">
    <property type="protein sequence ID" value="KAK4467734.1"/>
    <property type="molecule type" value="Genomic_DNA"/>
</dbReference>
<evidence type="ECO:0000256" key="3">
    <source>
        <dbReference type="ARBA" id="ARBA00023136"/>
    </source>
</evidence>
<evidence type="ECO:0000256" key="4">
    <source>
        <dbReference type="ARBA" id="ARBA00023228"/>
    </source>
</evidence>
<accession>A0AAE1Z6I9</accession>
<reference evidence="6" key="2">
    <citation type="journal article" date="2023" name="Infect Dis Poverty">
        <title>Chromosome-scale genome of the human blood fluke Schistosoma mekongi and its implications for public health.</title>
        <authorList>
            <person name="Zhou M."/>
            <person name="Xu L."/>
            <person name="Xu D."/>
            <person name="Chen W."/>
            <person name="Khan J."/>
            <person name="Hu Y."/>
            <person name="Huang H."/>
            <person name="Wei H."/>
            <person name="Zhang Y."/>
            <person name="Chusongsang P."/>
            <person name="Tanasarnprasert K."/>
            <person name="Hu X."/>
            <person name="Limpanont Y."/>
            <person name="Lv Z."/>
        </authorList>
    </citation>
    <scope>NUCLEOTIDE SEQUENCE</scope>
    <source>
        <strain evidence="6">LV_2022a</strain>
    </source>
</reference>
<comment type="similarity">
    <text evidence="2">Belongs to the BORCS8 family.</text>
</comment>
<dbReference type="InterPro" id="IPR019320">
    <property type="entry name" value="BORCS8"/>
</dbReference>
<dbReference type="Proteomes" id="UP001292079">
    <property type="component" value="Unassembled WGS sequence"/>
</dbReference>
<dbReference type="AlphaFoldDB" id="A0AAE1Z6I9"/>
<comment type="subcellular location">
    <subcellularLocation>
        <location evidence="1">Lysosome membrane</location>
    </subcellularLocation>
</comment>
<reference evidence="6" key="1">
    <citation type="submission" date="2022-04" db="EMBL/GenBank/DDBJ databases">
        <authorList>
            <person name="Xu L."/>
            <person name="Lv Z."/>
        </authorList>
    </citation>
    <scope>NUCLEOTIDE SEQUENCE</scope>
    <source>
        <strain evidence="6">LV_2022a</strain>
    </source>
</reference>
<evidence type="ECO:0000313" key="6">
    <source>
        <dbReference type="EMBL" id="KAK4467734.1"/>
    </source>
</evidence>
<evidence type="ECO:0000313" key="7">
    <source>
        <dbReference type="Proteomes" id="UP001292079"/>
    </source>
</evidence>
<name>A0AAE1Z6I9_SCHME</name>
<dbReference type="Pfam" id="PF10167">
    <property type="entry name" value="BORCS8"/>
    <property type="match status" value="1"/>
</dbReference>
<evidence type="ECO:0000256" key="5">
    <source>
        <dbReference type="SAM" id="MobiDB-lite"/>
    </source>
</evidence>
<evidence type="ECO:0008006" key="8">
    <source>
        <dbReference type="Google" id="ProtNLM"/>
    </source>
</evidence>
<comment type="caution">
    <text evidence="6">The sequence shown here is derived from an EMBL/GenBank/DDBJ whole genome shotgun (WGS) entry which is preliminary data.</text>
</comment>
<gene>
    <name evidence="6" type="ORF">MN116_008666</name>
</gene>